<sequence length="119" mass="13584">MKRDMDLIRKILLNIDACEHNDAISGMQIDRYSHQEIAYHVMLLNEAGIIKAKIVCDEGSKIPQEYVIYSITREGYAFLDAFADERLWKKATKVIGDIGDAPIHLVIPLFMELIKAHVI</sequence>
<name>A0A9Q4PYX1_9EURY</name>
<organism evidence="1 2">
    <name type="scientific">Methanogenium marinum</name>
    <dbReference type="NCBI Taxonomy" id="348610"/>
    <lineage>
        <taxon>Archaea</taxon>
        <taxon>Methanobacteriati</taxon>
        <taxon>Methanobacteriota</taxon>
        <taxon>Stenosarchaea group</taxon>
        <taxon>Methanomicrobia</taxon>
        <taxon>Methanomicrobiales</taxon>
        <taxon>Methanomicrobiaceae</taxon>
        <taxon>Methanogenium</taxon>
    </lineage>
</organism>
<comment type="caution">
    <text evidence="1">The sequence shown here is derived from an EMBL/GenBank/DDBJ whole genome shotgun (WGS) entry which is preliminary data.</text>
</comment>
<accession>A0A9Q4PYX1</accession>
<protein>
    <submittedName>
        <fullName evidence="1">DUF2513 domain-containing protein</fullName>
    </submittedName>
</protein>
<keyword evidence="2" id="KW-1185">Reference proteome</keyword>
<evidence type="ECO:0000313" key="2">
    <source>
        <dbReference type="Proteomes" id="UP001143747"/>
    </source>
</evidence>
<dbReference type="EMBL" id="JAKELO010000002">
    <property type="protein sequence ID" value="MDE4908847.1"/>
    <property type="molecule type" value="Genomic_DNA"/>
</dbReference>
<dbReference type="AlphaFoldDB" id="A0A9Q4PYX1"/>
<dbReference type="InterPro" id="IPR019650">
    <property type="entry name" value="DUF2513"/>
</dbReference>
<dbReference type="RefSeq" id="WP_274925457.1">
    <property type="nucleotide sequence ID" value="NZ_JAKELO010000002.1"/>
</dbReference>
<proteinExistence type="predicted"/>
<gene>
    <name evidence="1" type="ORF">L0665_09535</name>
</gene>
<dbReference type="Proteomes" id="UP001143747">
    <property type="component" value="Unassembled WGS sequence"/>
</dbReference>
<dbReference type="Pfam" id="PF10711">
    <property type="entry name" value="DUF2513"/>
    <property type="match status" value="1"/>
</dbReference>
<reference evidence="1" key="1">
    <citation type="submission" date="2022-01" db="EMBL/GenBank/DDBJ databases">
        <title>Draft genome of Methanogenium marinum DSM 15558.</title>
        <authorList>
            <person name="Chen S.-C."/>
            <person name="You Y.-T."/>
        </authorList>
    </citation>
    <scope>NUCLEOTIDE SEQUENCE</scope>
    <source>
        <strain evidence="1">DSM 15558</strain>
    </source>
</reference>
<evidence type="ECO:0000313" key="1">
    <source>
        <dbReference type="EMBL" id="MDE4908847.1"/>
    </source>
</evidence>